<dbReference type="AlphaFoldDB" id="A0A2P5D8R5"/>
<comment type="caution">
    <text evidence="1">The sequence shown here is derived from an EMBL/GenBank/DDBJ whole genome shotgun (WGS) entry which is preliminary data.</text>
</comment>
<dbReference type="OrthoDB" id="1194456at2759"/>
<gene>
    <name evidence="1" type="ORF">PanWU01x14_087710</name>
</gene>
<name>A0A2P5D8R5_PARAD</name>
<proteinExistence type="predicted"/>
<dbReference type="EMBL" id="JXTB01000055">
    <property type="protein sequence ID" value="PON69648.1"/>
    <property type="molecule type" value="Genomic_DNA"/>
</dbReference>
<evidence type="ECO:0000313" key="1">
    <source>
        <dbReference type="EMBL" id="PON69648.1"/>
    </source>
</evidence>
<keyword evidence="2" id="KW-1185">Reference proteome</keyword>
<sequence length="83" mass="9539">MELGNLADRVLRNPNLKLRATTVEQLAAEVGFDVNPAQGHGITFKWSDHVFSEAQMKYVVHSLYHFFHISNPLLYFSVIFTLF</sequence>
<dbReference type="Proteomes" id="UP000237105">
    <property type="component" value="Unassembled WGS sequence"/>
</dbReference>
<evidence type="ECO:0000313" key="2">
    <source>
        <dbReference type="Proteomes" id="UP000237105"/>
    </source>
</evidence>
<protein>
    <submittedName>
        <fullName evidence="1">Uncharacterized protein</fullName>
    </submittedName>
</protein>
<organism evidence="1 2">
    <name type="scientific">Parasponia andersonii</name>
    <name type="common">Sponia andersonii</name>
    <dbReference type="NCBI Taxonomy" id="3476"/>
    <lineage>
        <taxon>Eukaryota</taxon>
        <taxon>Viridiplantae</taxon>
        <taxon>Streptophyta</taxon>
        <taxon>Embryophyta</taxon>
        <taxon>Tracheophyta</taxon>
        <taxon>Spermatophyta</taxon>
        <taxon>Magnoliopsida</taxon>
        <taxon>eudicotyledons</taxon>
        <taxon>Gunneridae</taxon>
        <taxon>Pentapetalae</taxon>
        <taxon>rosids</taxon>
        <taxon>fabids</taxon>
        <taxon>Rosales</taxon>
        <taxon>Cannabaceae</taxon>
        <taxon>Parasponia</taxon>
    </lineage>
</organism>
<reference evidence="2" key="1">
    <citation type="submission" date="2016-06" db="EMBL/GenBank/DDBJ databases">
        <title>Parallel loss of symbiosis genes in relatives of nitrogen-fixing non-legume Parasponia.</title>
        <authorList>
            <person name="Van Velzen R."/>
            <person name="Holmer R."/>
            <person name="Bu F."/>
            <person name="Rutten L."/>
            <person name="Van Zeijl A."/>
            <person name="Liu W."/>
            <person name="Santuari L."/>
            <person name="Cao Q."/>
            <person name="Sharma T."/>
            <person name="Shen D."/>
            <person name="Roswanjaya Y."/>
            <person name="Wardhani T."/>
            <person name="Kalhor M.S."/>
            <person name="Jansen J."/>
            <person name="Van den Hoogen J."/>
            <person name="Gungor B."/>
            <person name="Hartog M."/>
            <person name="Hontelez J."/>
            <person name="Verver J."/>
            <person name="Yang W.-C."/>
            <person name="Schijlen E."/>
            <person name="Repin R."/>
            <person name="Schilthuizen M."/>
            <person name="Schranz E."/>
            <person name="Heidstra R."/>
            <person name="Miyata K."/>
            <person name="Fedorova E."/>
            <person name="Kohlen W."/>
            <person name="Bisseling T."/>
            <person name="Smit S."/>
            <person name="Geurts R."/>
        </authorList>
    </citation>
    <scope>NUCLEOTIDE SEQUENCE [LARGE SCALE GENOMIC DNA]</scope>
    <source>
        <strain evidence="2">cv. WU1-14</strain>
    </source>
</reference>
<accession>A0A2P5D8R5</accession>